<keyword evidence="7" id="KW-1015">Disulfide bond</keyword>
<feature type="binding site" evidence="6">
    <location>
        <position position="351"/>
    </location>
    <ligand>
        <name>Na(+)</name>
        <dbReference type="ChEBI" id="CHEBI:29101"/>
        <label>1</label>
    </ligand>
</feature>
<dbReference type="OMA" id="KFPFLCY"/>
<keyword evidence="3 8" id="KW-0812">Transmembrane</keyword>
<accession>H3D9T8</accession>
<feature type="transmembrane region" description="Helical" evidence="8">
    <location>
        <begin position="383"/>
        <end position="401"/>
    </location>
</feature>
<dbReference type="GO" id="GO:0046872">
    <property type="term" value="F:metal ion binding"/>
    <property type="evidence" value="ECO:0007669"/>
    <property type="project" value="UniProtKB-KW"/>
</dbReference>
<dbReference type="GO" id="GO:0042995">
    <property type="term" value="C:cell projection"/>
    <property type="evidence" value="ECO:0007669"/>
    <property type="project" value="TreeGrafter"/>
</dbReference>
<feature type="transmembrane region" description="Helical" evidence="8">
    <location>
        <begin position="339"/>
        <end position="362"/>
    </location>
</feature>
<reference evidence="10" key="1">
    <citation type="journal article" date="2004" name="Nature">
        <title>Genome duplication in the teleost fish Tetraodon nigroviridis reveals the early vertebrate proto-karyotype.</title>
        <authorList>
            <person name="Jaillon O."/>
            <person name="Aury J.-M."/>
            <person name="Brunet F."/>
            <person name="Petit J.-L."/>
            <person name="Stange-Thomann N."/>
            <person name="Mauceli E."/>
            <person name="Bouneau L."/>
            <person name="Fischer C."/>
            <person name="Ozouf-Costaz C."/>
            <person name="Bernot A."/>
            <person name="Nicaud S."/>
            <person name="Jaffe D."/>
            <person name="Fisher S."/>
            <person name="Lutfalla G."/>
            <person name="Dossat C."/>
            <person name="Segurens B."/>
            <person name="Dasilva C."/>
            <person name="Salanoubat M."/>
            <person name="Levy M."/>
            <person name="Boudet N."/>
            <person name="Castellano S."/>
            <person name="Anthouard V."/>
            <person name="Jubin C."/>
            <person name="Castelli V."/>
            <person name="Katinka M."/>
            <person name="Vacherie B."/>
            <person name="Biemont C."/>
            <person name="Skalli Z."/>
            <person name="Cattolico L."/>
            <person name="Poulain J."/>
            <person name="De Berardinis V."/>
            <person name="Cruaud C."/>
            <person name="Duprat S."/>
            <person name="Brottier P."/>
            <person name="Coutanceau J.-P."/>
            <person name="Gouzy J."/>
            <person name="Parra G."/>
            <person name="Lardier G."/>
            <person name="Chapple C."/>
            <person name="McKernan K.J."/>
            <person name="McEwan P."/>
            <person name="Bosak S."/>
            <person name="Kellis M."/>
            <person name="Volff J.-N."/>
            <person name="Guigo R."/>
            <person name="Zody M.C."/>
            <person name="Mesirov J."/>
            <person name="Lindblad-Toh K."/>
            <person name="Birren B."/>
            <person name="Nusbaum C."/>
            <person name="Kahn D."/>
            <person name="Robinson-Rechavi M."/>
            <person name="Laudet V."/>
            <person name="Schachter V."/>
            <person name="Quetier F."/>
            <person name="Saurin W."/>
            <person name="Scarpelli C."/>
            <person name="Wincker P."/>
            <person name="Lander E.S."/>
            <person name="Weissenbach J."/>
            <person name="Roest Crollius H."/>
        </authorList>
    </citation>
    <scope>NUCLEOTIDE SEQUENCE [LARGE SCALE GENOMIC DNA]</scope>
</reference>
<dbReference type="PANTHER" id="PTHR11616:SF111">
    <property type="entry name" value="SODIUM- AND CHLORIDE-DEPENDENT GABA TRANSPORTER 2"/>
    <property type="match status" value="1"/>
</dbReference>
<feature type="transmembrane region" description="Helical" evidence="8">
    <location>
        <begin position="499"/>
        <end position="520"/>
    </location>
</feature>
<dbReference type="PROSITE" id="PS50267">
    <property type="entry name" value="NA_NEUROTRAN_SYMP_3"/>
    <property type="match status" value="1"/>
</dbReference>
<feature type="transmembrane region" description="Helical" evidence="8">
    <location>
        <begin position="200"/>
        <end position="231"/>
    </location>
</feature>
<evidence type="ECO:0000313" key="9">
    <source>
        <dbReference type="Ensembl" id="ENSTNIP00000017279.1"/>
    </source>
</evidence>
<evidence type="ECO:0000313" key="10">
    <source>
        <dbReference type="Proteomes" id="UP000007303"/>
    </source>
</evidence>
<proteinExistence type="predicted"/>
<name>H3D9T8_TETNG</name>
<dbReference type="GeneTree" id="ENSGT00940000157478"/>
<evidence type="ECO:0000256" key="1">
    <source>
        <dbReference type="ARBA" id="ARBA00004141"/>
    </source>
</evidence>
<feature type="transmembrane region" description="Helical" evidence="8">
    <location>
        <begin position="280"/>
        <end position="304"/>
    </location>
</feature>
<dbReference type="PRINTS" id="PR00176">
    <property type="entry name" value="NANEUSMPORT"/>
</dbReference>
<evidence type="ECO:0000256" key="7">
    <source>
        <dbReference type="PIRSR" id="PIRSR600175-2"/>
    </source>
</evidence>
<dbReference type="AlphaFoldDB" id="H3D9T8"/>
<evidence type="ECO:0000256" key="4">
    <source>
        <dbReference type="ARBA" id="ARBA00022989"/>
    </source>
</evidence>
<feature type="binding site" evidence="6">
    <location>
        <position position="21"/>
    </location>
    <ligand>
        <name>Na(+)</name>
        <dbReference type="ChEBI" id="CHEBI:29101"/>
        <label>1</label>
    </ligand>
</feature>
<dbReference type="GO" id="GO:0005332">
    <property type="term" value="F:gamma-aminobutyric acid:sodium:chloride symporter activity"/>
    <property type="evidence" value="ECO:0007669"/>
    <property type="project" value="TreeGrafter"/>
</dbReference>
<reference evidence="9" key="2">
    <citation type="submission" date="2025-08" db="UniProtKB">
        <authorList>
            <consortium name="Ensembl"/>
        </authorList>
    </citation>
    <scope>IDENTIFICATION</scope>
</reference>
<evidence type="ECO:0000256" key="8">
    <source>
        <dbReference type="SAM" id="Phobius"/>
    </source>
</evidence>
<dbReference type="InterPro" id="IPR000175">
    <property type="entry name" value="Na/ntran_symport"/>
</dbReference>
<evidence type="ECO:0008006" key="11">
    <source>
        <dbReference type="Google" id="ProtNLM"/>
    </source>
</evidence>
<reference evidence="9" key="3">
    <citation type="submission" date="2025-09" db="UniProtKB">
        <authorList>
            <consortium name="Ensembl"/>
        </authorList>
    </citation>
    <scope>IDENTIFICATION</scope>
</reference>
<organism evidence="9 10">
    <name type="scientific">Tetraodon nigroviridis</name>
    <name type="common">Spotted green pufferfish</name>
    <name type="synonym">Chelonodon nigroviridis</name>
    <dbReference type="NCBI Taxonomy" id="99883"/>
    <lineage>
        <taxon>Eukaryota</taxon>
        <taxon>Metazoa</taxon>
        <taxon>Chordata</taxon>
        <taxon>Craniata</taxon>
        <taxon>Vertebrata</taxon>
        <taxon>Euteleostomi</taxon>
        <taxon>Actinopterygii</taxon>
        <taxon>Neopterygii</taxon>
        <taxon>Teleostei</taxon>
        <taxon>Neoteleostei</taxon>
        <taxon>Acanthomorphata</taxon>
        <taxon>Eupercaria</taxon>
        <taxon>Tetraodontiformes</taxon>
        <taxon>Tetradontoidea</taxon>
        <taxon>Tetraodontidae</taxon>
        <taxon>Tetraodon</taxon>
    </lineage>
</organism>
<dbReference type="InterPro" id="IPR037272">
    <property type="entry name" value="SNS_sf"/>
</dbReference>
<dbReference type="STRING" id="99883.ENSTNIP00000017279"/>
<keyword evidence="6" id="KW-0915">Sodium</keyword>
<evidence type="ECO:0000256" key="3">
    <source>
        <dbReference type="ARBA" id="ARBA00022692"/>
    </source>
</evidence>
<keyword evidence="5 8" id="KW-0472">Membrane</keyword>
<dbReference type="SUPFAM" id="SSF161070">
    <property type="entry name" value="SNF-like"/>
    <property type="match status" value="1"/>
</dbReference>
<feature type="transmembrane region" description="Helical" evidence="8">
    <location>
        <begin position="251"/>
        <end position="268"/>
    </location>
</feature>
<evidence type="ECO:0000256" key="5">
    <source>
        <dbReference type="ARBA" id="ARBA00023136"/>
    </source>
</evidence>
<dbReference type="CDD" id="cd11496">
    <property type="entry name" value="SLC6sbd-TauT-like"/>
    <property type="match status" value="1"/>
</dbReference>
<dbReference type="Proteomes" id="UP000007303">
    <property type="component" value="Unassembled WGS sequence"/>
</dbReference>
<dbReference type="GO" id="GO:0005886">
    <property type="term" value="C:plasma membrane"/>
    <property type="evidence" value="ECO:0007669"/>
    <property type="project" value="TreeGrafter"/>
</dbReference>
<feature type="binding site" evidence="6">
    <location>
        <position position="286"/>
    </location>
    <ligand>
        <name>Na(+)</name>
        <dbReference type="ChEBI" id="CHEBI:29101"/>
        <label>1</label>
    </ligand>
</feature>
<feature type="binding site" evidence="6">
    <location>
        <position position="14"/>
    </location>
    <ligand>
        <name>Na(+)</name>
        <dbReference type="ChEBI" id="CHEBI:29101"/>
        <label>1</label>
    </ligand>
</feature>
<dbReference type="Pfam" id="PF00209">
    <property type="entry name" value="SNF"/>
    <property type="match status" value="1"/>
</dbReference>
<feature type="transmembrane region" description="Helical" evidence="8">
    <location>
        <begin position="413"/>
        <end position="439"/>
    </location>
</feature>
<protein>
    <recommendedName>
        <fullName evidence="11">Transporter</fullName>
    </recommendedName>
</protein>
<dbReference type="HOGENOM" id="CLU_006855_9_5_1"/>
<dbReference type="PANTHER" id="PTHR11616">
    <property type="entry name" value="SODIUM/CHLORIDE DEPENDENT TRANSPORTER"/>
    <property type="match status" value="1"/>
</dbReference>
<sequence>RTREQWNNKLSVAGEIIGLGNVWRFYLCYKNGGGAFFIPYLIFLFACGIPVFLLEISLGQYTNEGGITCWRKICPLFEGLGYTTQVIVSLLNIYYIVVLAWAIFYLCNCFTWDLPWASCNNTWNTDSCREFQRGNNSINLHENATSPVMEFWERRVLRLSSGLEHIGTLNWDLALCLAVAWILCYFCVWKGVKSTGKVVYFTATFPYVMLVILLIRGVTLPGASRGIIFYLYPDLSRLSDPQVWMDAGTQIFYSYAICIGCLTALGSYNKYNNNCYRDSLSLCFLNSGTSFVAGFAIFSILGFMSYEQNVPISEVAESGPGLAFIAYPRAVTMMPFPPLWAFCFFIMIVFLGLDSQFVCLESMVTAVMDMYPSTFRRKNGRELLILAVAVASYLLGLIMVTEGGMYVFQLFDYYAVSGMAMLFVAMFETVCIAWFITGADRFYDNIEDMIGYRPSIVIKYCWRFFTPAICFGTFAFAVIKYSPLKYNNEYEYPWWGNLIGWKLALSSMLCTPLGVVVKLYHTPGTLRERFVLLTTPAADLRKTKTEQEKQLAIFAADDDIFQQNPLPTQEGYFPVDKNEPQ</sequence>
<evidence type="ECO:0000256" key="2">
    <source>
        <dbReference type="ARBA" id="ARBA00022448"/>
    </source>
</evidence>
<feature type="disulfide bond" evidence="7">
    <location>
        <begin position="119"/>
        <end position="128"/>
    </location>
</feature>
<keyword evidence="10" id="KW-1185">Reference proteome</keyword>
<feature type="binding site" evidence="6">
    <location>
        <position position="355"/>
    </location>
    <ligand>
        <name>Na(+)</name>
        <dbReference type="ChEBI" id="CHEBI:29101"/>
        <label>1</label>
    </ligand>
</feature>
<evidence type="ECO:0000256" key="6">
    <source>
        <dbReference type="PIRSR" id="PIRSR600175-1"/>
    </source>
</evidence>
<keyword evidence="4 8" id="KW-1133">Transmembrane helix</keyword>
<dbReference type="PROSITE" id="PS00754">
    <property type="entry name" value="NA_NEUROTRAN_SYMP_2"/>
    <property type="match status" value="1"/>
</dbReference>
<keyword evidence="2" id="KW-0813">Transport</keyword>
<feature type="transmembrane region" description="Helical" evidence="8">
    <location>
        <begin position="460"/>
        <end position="479"/>
    </location>
</feature>
<dbReference type="Ensembl" id="ENSTNIT00000017497.1">
    <property type="protein sequence ID" value="ENSTNIP00000017279.1"/>
    <property type="gene ID" value="ENSTNIG00000014265.1"/>
</dbReference>
<feature type="binding site" evidence="6">
    <location>
        <position position="354"/>
    </location>
    <ligand>
        <name>Na(+)</name>
        <dbReference type="ChEBI" id="CHEBI:29101"/>
        <label>1</label>
    </ligand>
</feature>
<feature type="transmembrane region" description="Helical" evidence="8">
    <location>
        <begin position="37"/>
        <end position="58"/>
    </location>
</feature>
<feature type="transmembrane region" description="Helical" evidence="8">
    <location>
        <begin position="79"/>
        <end position="106"/>
    </location>
</feature>
<feature type="binding site" evidence="6">
    <location>
        <position position="254"/>
    </location>
    <ligand>
        <name>Na(+)</name>
        <dbReference type="ChEBI" id="CHEBI:29101"/>
        <label>1</label>
    </ligand>
</feature>
<keyword evidence="6" id="KW-0479">Metal-binding</keyword>
<comment type="subcellular location">
    <subcellularLocation>
        <location evidence="1">Membrane</location>
        <topology evidence="1">Multi-pass membrane protein</topology>
    </subcellularLocation>
</comment>
<dbReference type="InParanoid" id="H3D9T8"/>